<evidence type="ECO:0000313" key="6">
    <source>
        <dbReference type="Proteomes" id="UP001233271"/>
    </source>
</evidence>
<dbReference type="GO" id="GO:0042273">
    <property type="term" value="P:ribosomal large subunit biogenesis"/>
    <property type="evidence" value="ECO:0007669"/>
    <property type="project" value="TreeGrafter"/>
</dbReference>
<evidence type="ECO:0000256" key="2">
    <source>
        <dbReference type="PROSITE-ProRule" id="PRU00259"/>
    </source>
</evidence>
<feature type="repeat" description="ARM" evidence="2">
    <location>
        <begin position="81"/>
        <end position="109"/>
    </location>
</feature>
<comment type="similarity">
    <text evidence="1">Belongs to the nuclear import and ribosome assembly adapter family.</text>
</comment>
<dbReference type="GeneID" id="85491488"/>
<evidence type="ECO:0000313" key="5">
    <source>
        <dbReference type="EMBL" id="BEI87617.1"/>
    </source>
</evidence>
<dbReference type="PROSITE" id="PS50176">
    <property type="entry name" value="ARM_REPEAT"/>
    <property type="match status" value="1"/>
</dbReference>
<dbReference type="CDD" id="cd13394">
    <property type="entry name" value="Syo1_like"/>
    <property type="match status" value="1"/>
</dbReference>
<evidence type="ECO:0000259" key="4">
    <source>
        <dbReference type="Pfam" id="PF25567"/>
    </source>
</evidence>
<proteinExistence type="inferred from homology"/>
<dbReference type="InterPro" id="IPR052616">
    <property type="entry name" value="SYO1-like"/>
</dbReference>
<dbReference type="SUPFAM" id="SSF48371">
    <property type="entry name" value="ARM repeat"/>
    <property type="match status" value="1"/>
</dbReference>
<dbReference type="AlphaFoldDB" id="A0AA48I7H1"/>
<sequence length="700" mass="74410">MGKAQVKKRTAKRHNPIRVPDAHLGGGRADGKANPDKEKQLLPVLEKLKAPEAADRTWACAAVGNLINEDAAMRRLFQSRNVVGALIERLSDDVDDVVVEASGTLRNLAIDGGHEICGEMFNKGIMPHLTALMGKISGTIDNVLAGTAKELPEDEIERRGHLLALTENVIMLVWSLAEASWKTLEAVNAAHGEGLLVKALQGRDQLSPGVALAAAQALFCLTHDNMPFSSALLAQPNALPVLVGIVKADHMPAERDAKGKGRAKKSMDLEDDETADGRALLTRVLIAGTLRNLVDPGSSADSKVGIATLTNEVILPLINGLLDLDLAQAAERVTQLVTEIPKDGPVLGKDVKVDHKSTAEIKLERVERLLSTVGVGLEILTSICAGLEDAVDEDMEEDGADDDDMDETMGDEDLIARGREPNANGTAAAAPSVNTAATLPHLLSTLSLPTRLLTLAQLNKLSLPPHGPNPSVHPPTTAALSVVHLRALEALNNLLISTSAAVMGGEQLAQLLPPAMWEGVFAIVQGTGEDAAALKAKGQEMRLELMEGALAGAWGLSKTIPAAAPQGATDMITKAIPVLRIEAAARAVDTLASLAARPSVTIEENAAVAQWLVAALTSQPNAEMMVALLNAVIDIYADEGREYDQPVFVANNMIGALTNIVARVRSESRKIDRRKTPLLRARAEEAYENLVAFIKYRRSL</sequence>
<name>A0AA48I7H1_9TREE</name>
<dbReference type="GO" id="GO:0051082">
    <property type="term" value="F:unfolded protein binding"/>
    <property type="evidence" value="ECO:0007669"/>
    <property type="project" value="TreeGrafter"/>
</dbReference>
<gene>
    <name evidence="5" type="ORF">CcaverHIS019_0103350</name>
</gene>
<dbReference type="GO" id="GO:0006606">
    <property type="term" value="P:protein import into nucleus"/>
    <property type="evidence" value="ECO:0007669"/>
    <property type="project" value="TreeGrafter"/>
</dbReference>
<dbReference type="PANTHER" id="PTHR13347:SF1">
    <property type="entry name" value="HEAT REPEAT-CONTAINING PROTEIN 3"/>
    <property type="match status" value="1"/>
</dbReference>
<accession>A0AA48I7H1</accession>
<evidence type="ECO:0000256" key="3">
    <source>
        <dbReference type="SAM" id="MobiDB-lite"/>
    </source>
</evidence>
<evidence type="ECO:0000256" key="1">
    <source>
        <dbReference type="ARBA" id="ARBA00049983"/>
    </source>
</evidence>
<dbReference type="Gene3D" id="1.25.10.10">
    <property type="entry name" value="Leucine-rich Repeat Variant"/>
    <property type="match status" value="1"/>
</dbReference>
<dbReference type="Proteomes" id="UP001233271">
    <property type="component" value="Chromosome 1"/>
</dbReference>
<dbReference type="Pfam" id="PF25567">
    <property type="entry name" value="TPR_SYO1"/>
    <property type="match status" value="1"/>
</dbReference>
<keyword evidence="6" id="KW-1185">Reference proteome</keyword>
<dbReference type="InterPro" id="IPR057990">
    <property type="entry name" value="TPR_SYO1"/>
</dbReference>
<feature type="region of interest" description="Disordered" evidence="3">
    <location>
        <begin position="1"/>
        <end position="36"/>
    </location>
</feature>
<dbReference type="KEGG" id="ccac:CcaHIS019_0103350"/>
<dbReference type="InterPro" id="IPR011989">
    <property type="entry name" value="ARM-like"/>
</dbReference>
<dbReference type="InterPro" id="IPR016024">
    <property type="entry name" value="ARM-type_fold"/>
</dbReference>
<reference evidence="5" key="1">
    <citation type="journal article" date="2023" name="BMC Genomics">
        <title>Chromosome-level genome assemblies of Cutaneotrichosporon spp. (Trichosporonales, Basidiomycota) reveal imbalanced evolution between nucleotide sequences and chromosome synteny.</title>
        <authorList>
            <person name="Kobayashi Y."/>
            <person name="Kayamori A."/>
            <person name="Aoki K."/>
            <person name="Shiwa Y."/>
            <person name="Matsutani M."/>
            <person name="Fujita N."/>
            <person name="Sugita T."/>
            <person name="Iwasaki W."/>
            <person name="Tanaka N."/>
            <person name="Takashima M."/>
        </authorList>
    </citation>
    <scope>NUCLEOTIDE SEQUENCE</scope>
    <source>
        <strain evidence="5">HIS019</strain>
    </source>
</reference>
<feature type="domain" description="SYO1-like TPR repeats" evidence="4">
    <location>
        <begin position="439"/>
        <end position="699"/>
    </location>
</feature>
<dbReference type="InterPro" id="IPR000225">
    <property type="entry name" value="Armadillo"/>
</dbReference>
<protein>
    <recommendedName>
        <fullName evidence="4">SYO1-like TPR repeats domain-containing protein</fullName>
    </recommendedName>
</protein>
<feature type="compositionally biased region" description="Basic residues" evidence="3">
    <location>
        <begin position="1"/>
        <end position="16"/>
    </location>
</feature>
<dbReference type="PANTHER" id="PTHR13347">
    <property type="entry name" value="HEAT REPEAT-CONTAINING PROTEIN 3"/>
    <property type="match status" value="1"/>
</dbReference>
<dbReference type="EMBL" id="AP028212">
    <property type="protein sequence ID" value="BEI87617.1"/>
    <property type="molecule type" value="Genomic_DNA"/>
</dbReference>
<dbReference type="RefSeq" id="XP_060452883.1">
    <property type="nucleotide sequence ID" value="XM_060599178.1"/>
</dbReference>
<organism evidence="5 6">
    <name type="scientific">Cutaneotrichosporon cavernicola</name>
    <dbReference type="NCBI Taxonomy" id="279322"/>
    <lineage>
        <taxon>Eukaryota</taxon>
        <taxon>Fungi</taxon>
        <taxon>Dikarya</taxon>
        <taxon>Basidiomycota</taxon>
        <taxon>Agaricomycotina</taxon>
        <taxon>Tremellomycetes</taxon>
        <taxon>Trichosporonales</taxon>
        <taxon>Trichosporonaceae</taxon>
        <taxon>Cutaneotrichosporon</taxon>
    </lineage>
</organism>